<reference evidence="1" key="1">
    <citation type="submission" date="2017-05" db="UniProtKB">
        <authorList>
            <consortium name="EnsemblMetazoa"/>
        </authorList>
    </citation>
    <scope>IDENTIFICATION</scope>
</reference>
<accession>A0A1X7UKF5</accession>
<proteinExistence type="predicted"/>
<dbReference type="AlphaFoldDB" id="A0A1X7UKF5"/>
<name>A0A1X7UKF5_AMPQE</name>
<dbReference type="InParanoid" id="A0A1X7UKF5"/>
<dbReference type="EnsemblMetazoa" id="Aqu2.1.27927_001">
    <property type="protein sequence ID" value="Aqu2.1.27927_001"/>
    <property type="gene ID" value="Aqu2.1.27927"/>
</dbReference>
<sequence length="95" mass="11029">MHKAVSNANKTLMSAMPIYLDADLIFLDQYEIVFASMIWKISLKSCNILSQTRWKQSLSLRLQSFTVEIVECKYAFTIHCKGESFLKRVCSWICL</sequence>
<protein>
    <submittedName>
        <fullName evidence="1">Uncharacterized protein</fullName>
    </submittedName>
</protein>
<evidence type="ECO:0000313" key="1">
    <source>
        <dbReference type="EnsemblMetazoa" id="Aqu2.1.27927_001"/>
    </source>
</evidence>
<organism evidence="1">
    <name type="scientific">Amphimedon queenslandica</name>
    <name type="common">Sponge</name>
    <dbReference type="NCBI Taxonomy" id="400682"/>
    <lineage>
        <taxon>Eukaryota</taxon>
        <taxon>Metazoa</taxon>
        <taxon>Porifera</taxon>
        <taxon>Demospongiae</taxon>
        <taxon>Heteroscleromorpha</taxon>
        <taxon>Haplosclerida</taxon>
        <taxon>Niphatidae</taxon>
        <taxon>Amphimedon</taxon>
    </lineage>
</organism>